<feature type="compositionally biased region" description="Polar residues" evidence="1">
    <location>
        <begin position="386"/>
        <end position="397"/>
    </location>
</feature>
<evidence type="ECO:0000313" key="3">
    <source>
        <dbReference type="EMBL" id="RSH88643.1"/>
    </source>
</evidence>
<dbReference type="OrthoDB" id="2384193at2759"/>
<feature type="transmembrane region" description="Helical" evidence="2">
    <location>
        <begin position="715"/>
        <end position="732"/>
    </location>
</feature>
<gene>
    <name evidence="3" type="ORF">EHS25_002870</name>
</gene>
<proteinExistence type="predicted"/>
<sequence>MRPLSIPFRSDTLLTVTIATLIFRSVPARAYIPAVPVNDTSGLNLTDSSTISISWQSPPGVYSGAVSYQLHADVPTGGTTSGALVHFAESTMGANLTTTTPWIAYISCDANETGASMEWDIFTLARDRGAVSALLYTSTSQSCLLNSEYVTEFEKPLDVFATKTVQVARVIDSQFDQHTNATFFTYNGALLNISGAAVNASLDGATLFNKTFLVGTLTARNSTGQASTTDIPGSSSGGSSGSKTVPASMIVLYVIVGVIGSVFLLMVFLGARRVRRHPERYGRRDGGDQQGRQTAASGLAQAILDTFPVIKFRNAETETESDLDGVRAKRIDSEQNIESMVLPEIGRNPRRQSQIGKEGGRDGVESHRQSVALRSVSALTEETGSFHSALEGSTSHGDNARSGRSSRRSGDMDLPDDANDAEARAIAAVKRIQAGEETLPISGEEPESTREHWEKLCPICHLDFEDGDHLRVAVLFYQLSHVSTRMTAPAADLFSALMATTGLFFCFWHMWHYDKFRCLIPTRNDWFRALMCYILLASVASLFSFTWIEVEVSYAEYYVSIEGETIVAPWQLWTEHHQRLWRISIYILTIGWTFLQSIHLEEFLYWGYLISSLRSIGGPKTSWLRSPYFRFWVLASLAQIALLFGAVSIETTNLNMMRAYVFMVGSPISCLLALASFYLVLVFPSFIATTRRQGAAPEVLERLHFFAEMNQIRTLFRFIYAAAFLILAADAVTPEQRINKNSFASDCIFLCGQFGIFASTCLSVIVLLPRNMTSESLPVHGAELHPFTTYKRPVPPGSRRHFHELGDRLNVERDALGALVEDIELSPDLDKGSSRHNSPTPDPEAPFVDAADKAKRARYSEFPILPSVVQKFKSPFEINTSREGRRSGPTQVFVTTSQTVHREE</sequence>
<dbReference type="AlphaFoldDB" id="A0A427YC65"/>
<keyword evidence="2" id="KW-1133">Transmembrane helix</keyword>
<keyword evidence="2" id="KW-0812">Transmembrane</keyword>
<feature type="transmembrane region" description="Helical" evidence="2">
    <location>
        <begin position="628"/>
        <end position="647"/>
    </location>
</feature>
<evidence type="ECO:0000313" key="4">
    <source>
        <dbReference type="Proteomes" id="UP000279259"/>
    </source>
</evidence>
<protein>
    <submittedName>
        <fullName evidence="3">Uncharacterized protein</fullName>
    </submittedName>
</protein>
<feature type="region of interest" description="Disordered" evidence="1">
    <location>
        <begin position="827"/>
        <end position="847"/>
    </location>
</feature>
<feature type="compositionally biased region" description="Polar residues" evidence="1">
    <location>
        <begin position="223"/>
        <end position="232"/>
    </location>
</feature>
<feature type="region of interest" description="Disordered" evidence="1">
    <location>
        <begin position="879"/>
        <end position="904"/>
    </location>
</feature>
<feature type="compositionally biased region" description="Polar residues" evidence="1">
    <location>
        <begin position="888"/>
        <end position="904"/>
    </location>
</feature>
<feature type="region of interest" description="Disordered" evidence="1">
    <location>
        <begin position="386"/>
        <end position="417"/>
    </location>
</feature>
<reference evidence="3 4" key="1">
    <citation type="submission" date="2018-11" db="EMBL/GenBank/DDBJ databases">
        <title>Genome sequence of Saitozyma podzolica DSM 27192.</title>
        <authorList>
            <person name="Aliyu H."/>
            <person name="Gorte O."/>
            <person name="Ochsenreither K."/>
        </authorList>
    </citation>
    <scope>NUCLEOTIDE SEQUENCE [LARGE SCALE GENOMIC DNA]</scope>
    <source>
        <strain evidence="3 4">DSM 27192</strain>
    </source>
</reference>
<feature type="region of interest" description="Disordered" evidence="1">
    <location>
        <begin position="342"/>
        <end position="369"/>
    </location>
</feature>
<feature type="transmembrane region" description="Helical" evidence="2">
    <location>
        <begin position="744"/>
        <end position="768"/>
    </location>
</feature>
<evidence type="ECO:0000256" key="1">
    <source>
        <dbReference type="SAM" id="MobiDB-lite"/>
    </source>
</evidence>
<comment type="caution">
    <text evidence="3">The sequence shown here is derived from an EMBL/GenBank/DDBJ whole genome shotgun (WGS) entry which is preliminary data.</text>
</comment>
<feature type="compositionally biased region" description="Basic and acidic residues" evidence="1">
    <location>
        <begin position="358"/>
        <end position="368"/>
    </location>
</feature>
<organism evidence="3 4">
    <name type="scientific">Saitozyma podzolica</name>
    <dbReference type="NCBI Taxonomy" id="1890683"/>
    <lineage>
        <taxon>Eukaryota</taxon>
        <taxon>Fungi</taxon>
        <taxon>Dikarya</taxon>
        <taxon>Basidiomycota</taxon>
        <taxon>Agaricomycotina</taxon>
        <taxon>Tremellomycetes</taxon>
        <taxon>Tremellales</taxon>
        <taxon>Trimorphomycetaceae</taxon>
        <taxon>Saitozyma</taxon>
    </lineage>
</organism>
<feature type="transmembrane region" description="Helical" evidence="2">
    <location>
        <begin position="493"/>
        <end position="511"/>
    </location>
</feature>
<name>A0A427YC65_9TREE</name>
<keyword evidence="4" id="KW-1185">Reference proteome</keyword>
<evidence type="ECO:0000256" key="2">
    <source>
        <dbReference type="SAM" id="Phobius"/>
    </source>
</evidence>
<feature type="region of interest" description="Disordered" evidence="1">
    <location>
        <begin position="223"/>
        <end position="242"/>
    </location>
</feature>
<dbReference type="EMBL" id="RSCD01000016">
    <property type="protein sequence ID" value="RSH88643.1"/>
    <property type="molecule type" value="Genomic_DNA"/>
</dbReference>
<feature type="transmembrane region" description="Helical" evidence="2">
    <location>
        <begin position="526"/>
        <end position="548"/>
    </location>
</feature>
<dbReference type="STRING" id="1890683.A0A427YC65"/>
<dbReference type="Proteomes" id="UP000279259">
    <property type="component" value="Unassembled WGS sequence"/>
</dbReference>
<feature type="transmembrane region" description="Helical" evidence="2">
    <location>
        <begin position="659"/>
        <end position="681"/>
    </location>
</feature>
<feature type="transmembrane region" description="Helical" evidence="2">
    <location>
        <begin position="250"/>
        <end position="271"/>
    </location>
</feature>
<accession>A0A427YC65</accession>
<keyword evidence="2" id="KW-0472">Membrane</keyword>